<name>A0A1R3H5K4_9ROSI</name>
<dbReference type="PANTHER" id="PTHR46631:SF18">
    <property type="entry name" value="60S RIBOSOMAL PROTEIN L18A-LIKE PROTEIN"/>
    <property type="match status" value="1"/>
</dbReference>
<feature type="transmembrane region" description="Helical" evidence="1">
    <location>
        <begin position="80"/>
        <end position="103"/>
    </location>
</feature>
<dbReference type="EMBL" id="AWUE01020818">
    <property type="protein sequence ID" value="OMO65645.1"/>
    <property type="molecule type" value="Genomic_DNA"/>
</dbReference>
<gene>
    <name evidence="2" type="ORF">COLO4_31092</name>
</gene>
<dbReference type="Proteomes" id="UP000187203">
    <property type="component" value="Unassembled WGS sequence"/>
</dbReference>
<sequence length="152" mass="16955">MSEEGENRRVTFNPVSQYGTFQGVANYYPPFILRSPQPFVGLPQPVPPPNFANPYVHGYQTVTGYPVEEATPLRQRRLPVCGLGMGWLLFFLGFFFGGIPWYIGTFILLCVQVDYREKAAYLACAIASVIAMFAVTFGMTKGAHGWLGRYGL</sequence>
<keyword evidence="2" id="KW-0687">Ribonucleoprotein</keyword>
<keyword evidence="2" id="KW-0689">Ribosomal protein</keyword>
<dbReference type="InterPro" id="IPR044804">
    <property type="entry name" value="Ribosomal_eL20z-like"/>
</dbReference>
<dbReference type="GO" id="GO:0005840">
    <property type="term" value="C:ribosome"/>
    <property type="evidence" value="ECO:0007669"/>
    <property type="project" value="UniProtKB-KW"/>
</dbReference>
<evidence type="ECO:0000256" key="1">
    <source>
        <dbReference type="SAM" id="Phobius"/>
    </source>
</evidence>
<evidence type="ECO:0000313" key="3">
    <source>
        <dbReference type="Proteomes" id="UP000187203"/>
    </source>
</evidence>
<evidence type="ECO:0000313" key="2">
    <source>
        <dbReference type="EMBL" id="OMO65645.1"/>
    </source>
</evidence>
<protein>
    <submittedName>
        <fullName evidence="2">Ribosomal protein L18a</fullName>
    </submittedName>
</protein>
<proteinExistence type="predicted"/>
<keyword evidence="3" id="KW-1185">Reference proteome</keyword>
<dbReference type="STRING" id="93759.A0A1R3H5K4"/>
<keyword evidence="1" id="KW-0812">Transmembrane</keyword>
<dbReference type="PANTHER" id="PTHR46631">
    <property type="entry name" value="60S RIBOSOMAL PROTEIN L18A-LIKE"/>
    <property type="match status" value="1"/>
</dbReference>
<keyword evidence="1" id="KW-1133">Transmembrane helix</keyword>
<keyword evidence="1" id="KW-0472">Membrane</keyword>
<comment type="caution">
    <text evidence="2">The sequence shown here is derived from an EMBL/GenBank/DDBJ whole genome shotgun (WGS) entry which is preliminary data.</text>
</comment>
<reference evidence="3" key="1">
    <citation type="submission" date="2013-09" db="EMBL/GenBank/DDBJ databases">
        <title>Corchorus olitorius genome sequencing.</title>
        <authorList>
            <person name="Alam M."/>
            <person name="Haque M.S."/>
            <person name="Islam M.S."/>
            <person name="Emdad E.M."/>
            <person name="Islam M.M."/>
            <person name="Ahmed B."/>
            <person name="Halim A."/>
            <person name="Hossen Q.M.M."/>
            <person name="Hossain M.Z."/>
            <person name="Ahmed R."/>
            <person name="Khan M.M."/>
            <person name="Islam R."/>
            <person name="Rashid M.M."/>
            <person name="Khan S.A."/>
            <person name="Rahman M.S."/>
            <person name="Alam M."/>
            <person name="Yahiya A.S."/>
            <person name="Khan M.S."/>
            <person name="Azam M.S."/>
            <person name="Haque T."/>
            <person name="Lashkar M.Z.H."/>
            <person name="Akhand A.I."/>
            <person name="Morshed G."/>
            <person name="Roy S."/>
            <person name="Uddin K.S."/>
            <person name="Rabeya T."/>
            <person name="Hossain A.S."/>
            <person name="Chowdhury A."/>
            <person name="Snigdha A.R."/>
            <person name="Mortoza M.S."/>
            <person name="Matin S.A."/>
            <person name="Hoque S.M.E."/>
            <person name="Islam M.K."/>
            <person name="Roy D.K."/>
            <person name="Haider R."/>
            <person name="Moosa M.M."/>
            <person name="Elias S.M."/>
            <person name="Hasan A.M."/>
            <person name="Jahan S."/>
            <person name="Shafiuddin M."/>
            <person name="Mahmood N."/>
            <person name="Shommy N.S."/>
        </authorList>
    </citation>
    <scope>NUCLEOTIDE SEQUENCE [LARGE SCALE GENOMIC DNA]</scope>
    <source>
        <strain evidence="3">cv. O-4</strain>
    </source>
</reference>
<feature type="transmembrane region" description="Helical" evidence="1">
    <location>
        <begin position="119"/>
        <end position="139"/>
    </location>
</feature>
<dbReference type="AlphaFoldDB" id="A0A1R3H5K4"/>
<dbReference type="OrthoDB" id="1304551at2759"/>
<organism evidence="2 3">
    <name type="scientific">Corchorus olitorius</name>
    <dbReference type="NCBI Taxonomy" id="93759"/>
    <lineage>
        <taxon>Eukaryota</taxon>
        <taxon>Viridiplantae</taxon>
        <taxon>Streptophyta</taxon>
        <taxon>Embryophyta</taxon>
        <taxon>Tracheophyta</taxon>
        <taxon>Spermatophyta</taxon>
        <taxon>Magnoliopsida</taxon>
        <taxon>eudicotyledons</taxon>
        <taxon>Gunneridae</taxon>
        <taxon>Pentapetalae</taxon>
        <taxon>rosids</taxon>
        <taxon>malvids</taxon>
        <taxon>Malvales</taxon>
        <taxon>Malvaceae</taxon>
        <taxon>Grewioideae</taxon>
        <taxon>Apeibeae</taxon>
        <taxon>Corchorus</taxon>
    </lineage>
</organism>
<accession>A0A1R3H5K4</accession>